<keyword evidence="1 3" id="KW-0807">Transducer</keyword>
<dbReference type="InterPro" id="IPR004089">
    <property type="entry name" value="MCPsignal_dom"/>
</dbReference>
<evidence type="ECO:0000313" key="8">
    <source>
        <dbReference type="EMBL" id="NIJ08269.1"/>
    </source>
</evidence>
<name>A0ABX0TVT0_9SPHN</name>
<feature type="domain" description="HAMP" evidence="7">
    <location>
        <begin position="216"/>
        <end position="269"/>
    </location>
</feature>
<organism evidence="8 9">
    <name type="scientific">Sphingomonas vulcanisoli</name>
    <dbReference type="NCBI Taxonomy" id="1658060"/>
    <lineage>
        <taxon>Bacteria</taxon>
        <taxon>Pseudomonadati</taxon>
        <taxon>Pseudomonadota</taxon>
        <taxon>Alphaproteobacteria</taxon>
        <taxon>Sphingomonadales</taxon>
        <taxon>Sphingomonadaceae</taxon>
        <taxon>Sphingomonas</taxon>
    </lineage>
</organism>
<dbReference type="SMART" id="SM00304">
    <property type="entry name" value="HAMP"/>
    <property type="match status" value="1"/>
</dbReference>
<comment type="caution">
    <text evidence="8">The sequence shown here is derived from an EMBL/GenBank/DDBJ whole genome shotgun (WGS) entry which is preliminary data.</text>
</comment>
<dbReference type="SUPFAM" id="SSF58104">
    <property type="entry name" value="Methyl-accepting chemotaxis protein (MCP) signaling domain"/>
    <property type="match status" value="1"/>
</dbReference>
<dbReference type="EMBL" id="JAAOZC010000004">
    <property type="protein sequence ID" value="NIJ08269.1"/>
    <property type="molecule type" value="Genomic_DNA"/>
</dbReference>
<sequence>MVTPPFSIWSRSMVARMLLPVVVMLGMVCLLALVGLGARQRIFRAHGAVEQTQEIRIDLIEARSLSRSLQRDTLNLALERDAKEIGIIHAKFVSRSAKMRATLMALARNPRFDGGDRRAPFFADQRAVLDRLAAAAALAQRGDRAAALTMFRLQVRPAERAASAIADALIDDQEGIVAARLSDAAHLERQTLIIEGLASLTLFALAASATVFIVRRTIARPLADIERAMERLAGGDTEGRTPHADRRDEIGRMARAIEVFRAAAVEREALQAERADLLKAEILREREEEQRKRAADETSRRRSTRLGASADRLELGAAEALAELRLSARNLSSAAADLNGHSAAVNRDLVAVRLAVSRAVDGATDIAAATDQFMTVLGDASAGTRRSADLSADAAAQASALSRHMRRVQNDAQRIGTVIDLIGGIAKRTNLLALNATIEAARAGPAGQGFAVVASEVKALARQTAQATGDIADQIGKMQLAATNADQGLTEIAAVITAIAEGTEKLAAGIAEQAVQGSLISRNVNGAAADLDIISGRVADVAAIAGSVDLLAGTLRDDAATVESSAKSIDGLLSNFFGQLHELQD</sequence>
<dbReference type="PROSITE" id="PS50885">
    <property type="entry name" value="HAMP"/>
    <property type="match status" value="1"/>
</dbReference>
<dbReference type="CDD" id="cd06225">
    <property type="entry name" value="HAMP"/>
    <property type="match status" value="1"/>
</dbReference>
<gene>
    <name evidence="8" type="ORF">FHS31_001886</name>
</gene>
<evidence type="ECO:0000256" key="3">
    <source>
        <dbReference type="PROSITE-ProRule" id="PRU00284"/>
    </source>
</evidence>
<keyword evidence="5" id="KW-0472">Membrane</keyword>
<evidence type="ECO:0000256" key="4">
    <source>
        <dbReference type="SAM" id="Coils"/>
    </source>
</evidence>
<dbReference type="PROSITE" id="PS50111">
    <property type="entry name" value="CHEMOTAXIS_TRANSDUC_2"/>
    <property type="match status" value="1"/>
</dbReference>
<dbReference type="Pfam" id="PF00672">
    <property type="entry name" value="HAMP"/>
    <property type="match status" value="1"/>
</dbReference>
<protein>
    <submittedName>
        <fullName evidence="8">Methyl-accepting chemotaxis protein</fullName>
    </submittedName>
</protein>
<keyword evidence="5" id="KW-0812">Transmembrane</keyword>
<keyword evidence="4" id="KW-0175">Coiled coil</keyword>
<evidence type="ECO:0000256" key="1">
    <source>
        <dbReference type="ARBA" id="ARBA00023224"/>
    </source>
</evidence>
<dbReference type="PANTHER" id="PTHR32089:SF112">
    <property type="entry name" value="LYSOZYME-LIKE PROTEIN-RELATED"/>
    <property type="match status" value="1"/>
</dbReference>
<evidence type="ECO:0000313" key="9">
    <source>
        <dbReference type="Proteomes" id="UP000727456"/>
    </source>
</evidence>
<dbReference type="Proteomes" id="UP000727456">
    <property type="component" value="Unassembled WGS sequence"/>
</dbReference>
<feature type="transmembrane region" description="Helical" evidence="5">
    <location>
        <begin position="192"/>
        <end position="214"/>
    </location>
</feature>
<keyword evidence="9" id="KW-1185">Reference proteome</keyword>
<dbReference type="PANTHER" id="PTHR32089">
    <property type="entry name" value="METHYL-ACCEPTING CHEMOTAXIS PROTEIN MCPB"/>
    <property type="match status" value="1"/>
</dbReference>
<evidence type="ECO:0000259" key="7">
    <source>
        <dbReference type="PROSITE" id="PS50885"/>
    </source>
</evidence>
<feature type="coiled-coil region" evidence="4">
    <location>
        <begin position="270"/>
        <end position="297"/>
    </location>
</feature>
<dbReference type="Gene3D" id="1.10.287.950">
    <property type="entry name" value="Methyl-accepting chemotaxis protein"/>
    <property type="match status" value="1"/>
</dbReference>
<accession>A0ABX0TVT0</accession>
<dbReference type="RefSeq" id="WP_167073119.1">
    <property type="nucleotide sequence ID" value="NZ_JAAOZC010000004.1"/>
</dbReference>
<feature type="transmembrane region" description="Helical" evidence="5">
    <location>
        <begin position="17"/>
        <end position="36"/>
    </location>
</feature>
<evidence type="ECO:0000256" key="5">
    <source>
        <dbReference type="SAM" id="Phobius"/>
    </source>
</evidence>
<dbReference type="SMART" id="SM00283">
    <property type="entry name" value="MA"/>
    <property type="match status" value="1"/>
</dbReference>
<evidence type="ECO:0000259" key="6">
    <source>
        <dbReference type="PROSITE" id="PS50111"/>
    </source>
</evidence>
<dbReference type="Pfam" id="PF00015">
    <property type="entry name" value="MCPsignal"/>
    <property type="match status" value="1"/>
</dbReference>
<dbReference type="Gene3D" id="1.10.8.500">
    <property type="entry name" value="HAMP domain in histidine kinase"/>
    <property type="match status" value="1"/>
</dbReference>
<keyword evidence="5" id="KW-1133">Transmembrane helix</keyword>
<evidence type="ECO:0000256" key="2">
    <source>
        <dbReference type="ARBA" id="ARBA00029447"/>
    </source>
</evidence>
<dbReference type="InterPro" id="IPR003660">
    <property type="entry name" value="HAMP_dom"/>
</dbReference>
<comment type="similarity">
    <text evidence="2">Belongs to the methyl-accepting chemotaxis (MCP) protein family.</text>
</comment>
<proteinExistence type="inferred from homology"/>
<feature type="domain" description="Methyl-accepting transducer" evidence="6">
    <location>
        <begin position="320"/>
        <end position="573"/>
    </location>
</feature>
<reference evidence="8 9" key="1">
    <citation type="submission" date="2020-03" db="EMBL/GenBank/DDBJ databases">
        <title>Genomic Encyclopedia of Type Strains, Phase III (KMG-III): the genomes of soil and plant-associated and newly described type strains.</title>
        <authorList>
            <person name="Whitman W."/>
        </authorList>
    </citation>
    <scope>NUCLEOTIDE SEQUENCE [LARGE SCALE GENOMIC DNA]</scope>
    <source>
        <strain evidence="8 9">CECT 8804</strain>
    </source>
</reference>